<feature type="coiled-coil region" evidence="1">
    <location>
        <begin position="10"/>
        <end position="37"/>
    </location>
</feature>
<dbReference type="Proteomes" id="UP000838756">
    <property type="component" value="Unassembled WGS sequence"/>
</dbReference>
<evidence type="ECO:0000313" key="2">
    <source>
        <dbReference type="EMBL" id="CAH2210879.1"/>
    </source>
</evidence>
<dbReference type="AlphaFoldDB" id="A0A8S4QLE0"/>
<feature type="non-terminal residue" evidence="2">
    <location>
        <position position="68"/>
    </location>
</feature>
<evidence type="ECO:0000313" key="3">
    <source>
        <dbReference type="Proteomes" id="UP000838756"/>
    </source>
</evidence>
<evidence type="ECO:0000256" key="1">
    <source>
        <dbReference type="SAM" id="Coils"/>
    </source>
</evidence>
<proteinExistence type="predicted"/>
<protein>
    <submittedName>
        <fullName evidence="2">Jg10940 protein</fullName>
    </submittedName>
</protein>
<dbReference type="OrthoDB" id="413404at2759"/>
<sequence length="68" mass="7484">DGEKIYVNKAEELLTKLDHYKSSTKDLENQLGQLEHQVCNIRVEMADVKAAGSACRGGGGKNSCFEQQ</sequence>
<dbReference type="EMBL" id="CAKXAJ010008517">
    <property type="protein sequence ID" value="CAH2210879.1"/>
    <property type="molecule type" value="Genomic_DNA"/>
</dbReference>
<name>A0A8S4QLE0_9NEOP</name>
<gene>
    <name evidence="2" type="primary">jg10940</name>
    <name evidence="2" type="ORF">PAEG_LOCUS2736</name>
</gene>
<keyword evidence="1" id="KW-0175">Coiled coil</keyword>
<reference evidence="2" key="1">
    <citation type="submission" date="2022-03" db="EMBL/GenBank/DDBJ databases">
        <authorList>
            <person name="Lindestad O."/>
        </authorList>
    </citation>
    <scope>NUCLEOTIDE SEQUENCE</scope>
</reference>
<comment type="caution">
    <text evidence="2">The sequence shown here is derived from an EMBL/GenBank/DDBJ whole genome shotgun (WGS) entry which is preliminary data.</text>
</comment>
<feature type="non-terminal residue" evidence="2">
    <location>
        <position position="1"/>
    </location>
</feature>
<organism evidence="2 3">
    <name type="scientific">Pararge aegeria aegeria</name>
    <dbReference type="NCBI Taxonomy" id="348720"/>
    <lineage>
        <taxon>Eukaryota</taxon>
        <taxon>Metazoa</taxon>
        <taxon>Ecdysozoa</taxon>
        <taxon>Arthropoda</taxon>
        <taxon>Hexapoda</taxon>
        <taxon>Insecta</taxon>
        <taxon>Pterygota</taxon>
        <taxon>Neoptera</taxon>
        <taxon>Endopterygota</taxon>
        <taxon>Lepidoptera</taxon>
        <taxon>Glossata</taxon>
        <taxon>Ditrysia</taxon>
        <taxon>Papilionoidea</taxon>
        <taxon>Nymphalidae</taxon>
        <taxon>Satyrinae</taxon>
        <taxon>Satyrini</taxon>
        <taxon>Parargina</taxon>
        <taxon>Pararge</taxon>
    </lineage>
</organism>
<accession>A0A8S4QLE0</accession>
<keyword evidence="3" id="KW-1185">Reference proteome</keyword>